<evidence type="ECO:0000256" key="1">
    <source>
        <dbReference type="ARBA" id="ARBA00007963"/>
    </source>
</evidence>
<dbReference type="InterPro" id="IPR002804">
    <property type="entry name" value="Archease"/>
</dbReference>
<dbReference type="Proteomes" id="UP000069205">
    <property type="component" value="Chromosome"/>
</dbReference>
<dbReference type="KEGG" id="nmv:NITMOv2_3248"/>
<dbReference type="OrthoDB" id="513063at2"/>
<protein>
    <recommendedName>
        <fullName evidence="5">Archease domain-containing protein</fullName>
    </recommendedName>
</protein>
<feature type="domain" description="Archease" evidence="5">
    <location>
        <begin position="5"/>
        <end position="144"/>
    </location>
</feature>
<keyword evidence="3" id="KW-0479">Metal-binding</keyword>
<organism evidence="6 7">
    <name type="scientific">Nitrospira moscoviensis</name>
    <dbReference type="NCBI Taxonomy" id="42253"/>
    <lineage>
        <taxon>Bacteria</taxon>
        <taxon>Pseudomonadati</taxon>
        <taxon>Nitrospirota</taxon>
        <taxon>Nitrospiria</taxon>
        <taxon>Nitrospirales</taxon>
        <taxon>Nitrospiraceae</taxon>
        <taxon>Nitrospira</taxon>
    </lineage>
</organism>
<gene>
    <name evidence="6" type="ORF">NITMOv2_3248</name>
</gene>
<dbReference type="EMBL" id="CP011801">
    <property type="protein sequence ID" value="ALA59643.1"/>
    <property type="molecule type" value="Genomic_DNA"/>
</dbReference>
<keyword evidence="4" id="KW-0106">Calcium</keyword>
<dbReference type="InterPro" id="IPR023572">
    <property type="entry name" value="Archease_dom"/>
</dbReference>
<reference evidence="6 7" key="1">
    <citation type="journal article" date="2015" name="Proc. Natl. Acad. Sci. U.S.A.">
        <title>Expanded metabolic versatility of ubiquitous nitrite-oxidizing bacteria from the genus Nitrospira.</title>
        <authorList>
            <person name="Koch H."/>
            <person name="Lucker S."/>
            <person name="Albertsen M."/>
            <person name="Kitzinger K."/>
            <person name="Herbold C."/>
            <person name="Spieck E."/>
            <person name="Nielsen P.H."/>
            <person name="Wagner M."/>
            <person name="Daims H."/>
        </authorList>
    </citation>
    <scope>NUCLEOTIDE SEQUENCE [LARGE SCALE GENOMIC DNA]</scope>
    <source>
        <strain evidence="6 7">NSP M-1</strain>
    </source>
</reference>
<dbReference type="GO" id="GO:0008033">
    <property type="term" value="P:tRNA processing"/>
    <property type="evidence" value="ECO:0007669"/>
    <property type="project" value="UniProtKB-KW"/>
</dbReference>
<dbReference type="PANTHER" id="PTHR12682:SF11">
    <property type="entry name" value="PROTEIN ARCHEASE"/>
    <property type="match status" value="1"/>
</dbReference>
<dbReference type="Pfam" id="PF01951">
    <property type="entry name" value="Archease"/>
    <property type="match status" value="1"/>
</dbReference>
<accession>A0A0K2GFA8</accession>
<dbReference type="STRING" id="42253.NITMOv2_3248"/>
<proteinExistence type="inferred from homology"/>
<evidence type="ECO:0000256" key="4">
    <source>
        <dbReference type="ARBA" id="ARBA00022837"/>
    </source>
</evidence>
<dbReference type="PANTHER" id="PTHR12682">
    <property type="entry name" value="ARCHEASE"/>
    <property type="match status" value="1"/>
</dbReference>
<dbReference type="AlphaFoldDB" id="A0A0K2GFA8"/>
<dbReference type="RefSeq" id="WP_053380618.1">
    <property type="nucleotide sequence ID" value="NZ_CP011801.1"/>
</dbReference>
<evidence type="ECO:0000259" key="5">
    <source>
        <dbReference type="Pfam" id="PF01951"/>
    </source>
</evidence>
<sequence length="144" mass="15795">MAFSYRFLDDVAVADLAFEATGDSLQDVFVAATGALIDAMADPATVGTAWEQKVEREDQDPAALLFDWLSDLVYYKDAAGVVFSKVDLHLVQSGDRWRLTAMVHGEPVDPAKQALRADVKGVTKHLYEVTQHAGRWTAQVVVDV</sequence>
<dbReference type="InterPro" id="IPR036820">
    <property type="entry name" value="Archease_dom_sf"/>
</dbReference>
<evidence type="ECO:0000256" key="2">
    <source>
        <dbReference type="ARBA" id="ARBA00022694"/>
    </source>
</evidence>
<comment type="similarity">
    <text evidence="1">Belongs to the archease family.</text>
</comment>
<evidence type="ECO:0000313" key="6">
    <source>
        <dbReference type="EMBL" id="ALA59643.1"/>
    </source>
</evidence>
<keyword evidence="2" id="KW-0819">tRNA processing</keyword>
<keyword evidence="7" id="KW-1185">Reference proteome</keyword>
<dbReference type="PATRIC" id="fig|42253.5.peg.3202"/>
<evidence type="ECO:0000313" key="7">
    <source>
        <dbReference type="Proteomes" id="UP000069205"/>
    </source>
</evidence>
<dbReference type="GO" id="GO:0046872">
    <property type="term" value="F:metal ion binding"/>
    <property type="evidence" value="ECO:0007669"/>
    <property type="project" value="UniProtKB-KW"/>
</dbReference>
<dbReference type="SUPFAM" id="SSF69819">
    <property type="entry name" value="MTH1598-like"/>
    <property type="match status" value="1"/>
</dbReference>
<evidence type="ECO:0000256" key="3">
    <source>
        <dbReference type="ARBA" id="ARBA00022723"/>
    </source>
</evidence>
<name>A0A0K2GFA8_NITMO</name>
<dbReference type="Gene3D" id="3.55.10.10">
    <property type="entry name" value="Archease domain"/>
    <property type="match status" value="1"/>
</dbReference>